<evidence type="ECO:0000256" key="3">
    <source>
        <dbReference type="SAM" id="MobiDB-lite"/>
    </source>
</evidence>
<reference evidence="5 6" key="1">
    <citation type="journal article" date="2019" name="Commun. Biol.">
        <title>The bagworm genome reveals a unique fibroin gene that provides high tensile strength.</title>
        <authorList>
            <person name="Kono N."/>
            <person name="Nakamura H."/>
            <person name="Ohtoshi R."/>
            <person name="Tomita M."/>
            <person name="Numata K."/>
            <person name="Arakawa K."/>
        </authorList>
    </citation>
    <scope>NUCLEOTIDE SEQUENCE [LARGE SCALE GENOMIC DNA]</scope>
</reference>
<feature type="region of interest" description="Disordered" evidence="3">
    <location>
        <begin position="1"/>
        <end position="87"/>
    </location>
</feature>
<gene>
    <name evidence="5" type="primary">CCDC74A</name>
    <name evidence="5" type="ORF">EVAR_20972_1</name>
</gene>
<evidence type="ECO:0000313" key="5">
    <source>
        <dbReference type="EMBL" id="GBP33861.1"/>
    </source>
</evidence>
<evidence type="ECO:0000256" key="2">
    <source>
        <dbReference type="SAM" id="Coils"/>
    </source>
</evidence>
<keyword evidence="6" id="KW-1185">Reference proteome</keyword>
<name>A0A4C1V4Z8_EUMVA</name>
<dbReference type="InterPro" id="IPR040370">
    <property type="entry name" value="CCDC74A/CCDC74B/CCDC92"/>
</dbReference>
<evidence type="ECO:0000313" key="6">
    <source>
        <dbReference type="Proteomes" id="UP000299102"/>
    </source>
</evidence>
<feature type="domain" description="CCDC92/74 N-terminal" evidence="4">
    <location>
        <begin position="230"/>
        <end position="281"/>
    </location>
</feature>
<organism evidence="5 6">
    <name type="scientific">Eumeta variegata</name>
    <name type="common">Bagworm moth</name>
    <name type="synonym">Eumeta japonica</name>
    <dbReference type="NCBI Taxonomy" id="151549"/>
    <lineage>
        <taxon>Eukaryota</taxon>
        <taxon>Metazoa</taxon>
        <taxon>Ecdysozoa</taxon>
        <taxon>Arthropoda</taxon>
        <taxon>Hexapoda</taxon>
        <taxon>Insecta</taxon>
        <taxon>Pterygota</taxon>
        <taxon>Neoptera</taxon>
        <taxon>Endopterygota</taxon>
        <taxon>Lepidoptera</taxon>
        <taxon>Glossata</taxon>
        <taxon>Ditrysia</taxon>
        <taxon>Tineoidea</taxon>
        <taxon>Psychidae</taxon>
        <taxon>Oiketicinae</taxon>
        <taxon>Eumeta</taxon>
    </lineage>
</organism>
<feature type="coiled-coil region" evidence="2">
    <location>
        <begin position="349"/>
        <end position="443"/>
    </location>
</feature>
<dbReference type="Pfam" id="PF14916">
    <property type="entry name" value="CCDC92"/>
    <property type="match status" value="1"/>
</dbReference>
<dbReference type="Proteomes" id="UP000299102">
    <property type="component" value="Unassembled WGS sequence"/>
</dbReference>
<accession>A0A4C1V4Z8</accession>
<feature type="region of interest" description="Disordered" evidence="3">
    <location>
        <begin position="128"/>
        <end position="147"/>
    </location>
</feature>
<protein>
    <submittedName>
        <fullName evidence="5">Coiled-coil domain-containing protein 74A</fullName>
    </submittedName>
</protein>
<dbReference type="EMBL" id="BGZK01000280">
    <property type="protein sequence ID" value="GBP33861.1"/>
    <property type="molecule type" value="Genomic_DNA"/>
</dbReference>
<evidence type="ECO:0000259" key="4">
    <source>
        <dbReference type="Pfam" id="PF14916"/>
    </source>
</evidence>
<proteinExistence type="predicted"/>
<dbReference type="AlphaFoldDB" id="A0A4C1V4Z8"/>
<feature type="compositionally biased region" description="Basic residues" evidence="3">
    <location>
        <begin position="136"/>
        <end position="147"/>
    </location>
</feature>
<dbReference type="PANTHER" id="PTHR14882:SF5">
    <property type="entry name" value="COILED-COIL DOMAIN CONTAINING 74A"/>
    <property type="match status" value="1"/>
</dbReference>
<dbReference type="InterPro" id="IPR039496">
    <property type="entry name" value="CCDC92/74_N"/>
</dbReference>
<evidence type="ECO:0000256" key="1">
    <source>
        <dbReference type="ARBA" id="ARBA00023054"/>
    </source>
</evidence>
<keyword evidence="1 2" id="KW-0175">Coiled coil</keyword>
<comment type="caution">
    <text evidence="5">The sequence shown here is derived from an EMBL/GenBank/DDBJ whole genome shotgun (WGS) entry which is preliminary data.</text>
</comment>
<dbReference type="OrthoDB" id="2155209at2759"/>
<dbReference type="PANTHER" id="PTHR14882">
    <property type="entry name" value="COILED-COIL DOMAIN-CONTAINING 74A"/>
    <property type="match status" value="1"/>
</dbReference>
<sequence length="491" mass="52874">MHNTPSGRRRESAAPRPAPGPAPAGAPIDTHCTALARAPPTFRRSRQPGASPPASSTGIIVTGGSGAARRPRPHNSQTSKYRPPFQGRTSVVELDASCGRKSRRAGAGARGDGLFLIITPADAKVVHARPPAGAGRRARGGRGRVRARPRCAAGRRELIARDGFQSARAYGAVRQAAGDEGCCETGIFLENRCNHMYLCTAKFFVFVAVKKPTNETGTSSGFVISGEPAARVAHLEHSVRFLQEQHRLMLSGLHAEIETLRERNRDLQFQLIFNKESSPKATSPGSDDINENENETSFLIFAVPYVHSGSDHGPVVGVNSGTIIGYVPGPAIPNSDFDANLSSASVIDEGRLRREVGRLEQEAAAARGEARAAEARALQLQRLVDAQAEKIRELELGSREVREVAGGSAAVEEESSAELRARLADAERLVRRLRSDAERQRREVLAGGVTNLLFDDAAAQAAHVRAPPTRVYCTRPSFEASRTISERSRFI</sequence>